<protein>
    <submittedName>
        <fullName evidence="5">Peroxisomal membrane protein</fullName>
    </submittedName>
</protein>
<evidence type="ECO:0000256" key="1">
    <source>
        <dbReference type="ARBA" id="ARBA00022593"/>
    </source>
</evidence>
<dbReference type="GO" id="GO:0005778">
    <property type="term" value="C:peroxisomal membrane"/>
    <property type="evidence" value="ECO:0007669"/>
    <property type="project" value="UniProtKB-SubCell"/>
</dbReference>
<evidence type="ECO:0000256" key="2">
    <source>
        <dbReference type="ARBA" id="ARBA00023136"/>
    </source>
</evidence>
<dbReference type="PANTHER" id="PTHR12652:SF50">
    <property type="entry name" value="PEROXIN 11"/>
    <property type="match status" value="1"/>
</dbReference>
<accession>A0AAD6IYN8</accession>
<dbReference type="InterPro" id="IPR008733">
    <property type="entry name" value="PEX11"/>
</dbReference>
<dbReference type="PANTHER" id="PTHR12652">
    <property type="entry name" value="PEROXISOMAL BIOGENESIS FACTOR 11"/>
    <property type="match status" value="1"/>
</dbReference>
<evidence type="ECO:0000256" key="4">
    <source>
        <dbReference type="ARBA" id="ARBA00046271"/>
    </source>
</evidence>
<sequence>MPGLPLPTAFPAAVDAHSFSPHRPPLLLLNSNSTATVSSRQIECSTDLVRSPRVASPSSQTRAAPSAETAATMVADLLIHHPTISHLLKFLSTTLGRDKLLRLVQYISRFLSFYLYRKGYSAATIAPFDAIKKQFGMTRKLMRVGKNMESLKAASTAYDEKAVDPVLKYAAVGRHLGYAGYLTLDSIHYLDASGIMKFNNAKRISETANKFWFTGLVFSIASSVYTLRRIAERHASLNKQEAEHSLEEKKLVKDEKAVKKQLLSDLCDITIPGYGLGVWGFQGLDDGFVGLAVLLDVWRLGTRLLERKGGVDEVLAKATTSWLRVRKGSKRLWLRAILGGIRITILARLKNLGPKVGVAAKTKR</sequence>
<evidence type="ECO:0000313" key="5">
    <source>
        <dbReference type="EMBL" id="KAJ6261168.1"/>
    </source>
</evidence>
<organism evidence="5 6">
    <name type="scientific">Drechslerella dactyloides</name>
    <name type="common">Nematode-trapping fungus</name>
    <name type="synonym">Arthrobotrys dactyloides</name>
    <dbReference type="NCBI Taxonomy" id="74499"/>
    <lineage>
        <taxon>Eukaryota</taxon>
        <taxon>Fungi</taxon>
        <taxon>Dikarya</taxon>
        <taxon>Ascomycota</taxon>
        <taxon>Pezizomycotina</taxon>
        <taxon>Orbiliomycetes</taxon>
        <taxon>Orbiliales</taxon>
        <taxon>Orbiliaceae</taxon>
        <taxon>Drechslerella</taxon>
    </lineage>
</organism>
<keyword evidence="2" id="KW-0472">Membrane</keyword>
<gene>
    <name evidence="5" type="ORF">Dda_3835</name>
</gene>
<proteinExistence type="predicted"/>
<evidence type="ECO:0000313" key="6">
    <source>
        <dbReference type="Proteomes" id="UP001221413"/>
    </source>
</evidence>
<dbReference type="Pfam" id="PF05648">
    <property type="entry name" value="PEX11"/>
    <property type="match status" value="1"/>
</dbReference>
<comment type="caution">
    <text evidence="5">The sequence shown here is derived from an EMBL/GenBank/DDBJ whole genome shotgun (WGS) entry which is preliminary data.</text>
</comment>
<reference evidence="5" key="1">
    <citation type="submission" date="2023-01" db="EMBL/GenBank/DDBJ databases">
        <title>The chitinases involved in constricting ring structure development in the nematode-trapping fungus Drechslerella dactyloides.</title>
        <authorList>
            <person name="Wang R."/>
            <person name="Zhang L."/>
            <person name="Tang P."/>
            <person name="Li S."/>
            <person name="Liang L."/>
        </authorList>
    </citation>
    <scope>NUCLEOTIDE SEQUENCE</scope>
    <source>
        <strain evidence="5">YMF1.00031</strain>
    </source>
</reference>
<dbReference type="AlphaFoldDB" id="A0AAD6IYN8"/>
<keyword evidence="1" id="KW-0962">Peroxisome biogenesis</keyword>
<evidence type="ECO:0000256" key="3">
    <source>
        <dbReference type="ARBA" id="ARBA00023140"/>
    </source>
</evidence>
<keyword evidence="3" id="KW-0576">Peroxisome</keyword>
<dbReference type="Proteomes" id="UP001221413">
    <property type="component" value="Unassembled WGS sequence"/>
</dbReference>
<dbReference type="GO" id="GO:0016559">
    <property type="term" value="P:peroxisome fission"/>
    <property type="evidence" value="ECO:0007669"/>
    <property type="project" value="InterPro"/>
</dbReference>
<dbReference type="EMBL" id="JAQGDS010000004">
    <property type="protein sequence ID" value="KAJ6261168.1"/>
    <property type="molecule type" value="Genomic_DNA"/>
</dbReference>
<keyword evidence="6" id="KW-1185">Reference proteome</keyword>
<comment type="subcellular location">
    <subcellularLocation>
        <location evidence="4">Peroxisome membrane</location>
    </subcellularLocation>
</comment>
<name>A0AAD6IYN8_DREDA</name>